<dbReference type="SUPFAM" id="SSF88659">
    <property type="entry name" value="Sigma3 and sigma4 domains of RNA polymerase sigma factors"/>
    <property type="match status" value="1"/>
</dbReference>
<feature type="domain" description="RNA polymerase sigma factor 70 region 4 type 2" evidence="6">
    <location>
        <begin position="125"/>
        <end position="177"/>
    </location>
</feature>
<dbReference type="InterPro" id="IPR014284">
    <property type="entry name" value="RNA_pol_sigma-70_dom"/>
</dbReference>
<dbReference type="Pfam" id="PF04542">
    <property type="entry name" value="Sigma70_r2"/>
    <property type="match status" value="1"/>
</dbReference>
<protein>
    <submittedName>
        <fullName evidence="7">Sigma-70 family RNA polymerase sigma factor</fullName>
    </submittedName>
</protein>
<dbReference type="SUPFAM" id="SSF88946">
    <property type="entry name" value="Sigma2 domain of RNA polymerase sigma factors"/>
    <property type="match status" value="1"/>
</dbReference>
<dbReference type="InterPro" id="IPR013325">
    <property type="entry name" value="RNA_pol_sigma_r2"/>
</dbReference>
<evidence type="ECO:0000259" key="6">
    <source>
        <dbReference type="Pfam" id="PF08281"/>
    </source>
</evidence>
<dbReference type="NCBIfam" id="TIGR02937">
    <property type="entry name" value="sigma70-ECF"/>
    <property type="match status" value="1"/>
</dbReference>
<evidence type="ECO:0000256" key="2">
    <source>
        <dbReference type="ARBA" id="ARBA00023015"/>
    </source>
</evidence>
<dbReference type="InterPro" id="IPR013249">
    <property type="entry name" value="RNA_pol_sigma70_r4_t2"/>
</dbReference>
<dbReference type="Pfam" id="PF08281">
    <property type="entry name" value="Sigma70_r4_2"/>
    <property type="match status" value="1"/>
</dbReference>
<dbReference type="Proteomes" id="UP001207930">
    <property type="component" value="Unassembled WGS sequence"/>
</dbReference>
<dbReference type="InterPro" id="IPR007627">
    <property type="entry name" value="RNA_pol_sigma70_r2"/>
</dbReference>
<dbReference type="InterPro" id="IPR036388">
    <property type="entry name" value="WH-like_DNA-bd_sf"/>
</dbReference>
<dbReference type="InterPro" id="IPR039425">
    <property type="entry name" value="RNA_pol_sigma-70-like"/>
</dbReference>
<proteinExistence type="inferred from homology"/>
<keyword evidence="8" id="KW-1185">Reference proteome</keyword>
<dbReference type="RefSeq" id="WP_264502282.1">
    <property type="nucleotide sequence ID" value="NZ_JAPDDS010000009.1"/>
</dbReference>
<keyword evidence="2" id="KW-0805">Transcription regulation</keyword>
<reference evidence="7 8" key="1">
    <citation type="submission" date="2022-10" db="EMBL/GenBank/DDBJ databases">
        <title>Luteolibacter flavescens strain MCCC 1K03193, whole genome shotgun sequencing project.</title>
        <authorList>
            <person name="Zhao G."/>
            <person name="Shen L."/>
        </authorList>
    </citation>
    <scope>NUCLEOTIDE SEQUENCE [LARGE SCALE GENOMIC DNA]</scope>
    <source>
        <strain evidence="7 8">MCCC 1K03193</strain>
    </source>
</reference>
<dbReference type="PANTHER" id="PTHR43133:SF51">
    <property type="entry name" value="RNA POLYMERASE SIGMA FACTOR"/>
    <property type="match status" value="1"/>
</dbReference>
<comment type="caution">
    <text evidence="7">The sequence shown here is derived from an EMBL/GenBank/DDBJ whole genome shotgun (WGS) entry which is preliminary data.</text>
</comment>
<comment type="similarity">
    <text evidence="1">Belongs to the sigma-70 factor family. ECF subfamily.</text>
</comment>
<keyword evidence="4" id="KW-0804">Transcription</keyword>
<organism evidence="7 8">
    <name type="scientific">Luteolibacter flavescens</name>
    <dbReference type="NCBI Taxonomy" id="1859460"/>
    <lineage>
        <taxon>Bacteria</taxon>
        <taxon>Pseudomonadati</taxon>
        <taxon>Verrucomicrobiota</taxon>
        <taxon>Verrucomicrobiia</taxon>
        <taxon>Verrucomicrobiales</taxon>
        <taxon>Verrucomicrobiaceae</taxon>
        <taxon>Luteolibacter</taxon>
    </lineage>
</organism>
<dbReference type="InterPro" id="IPR013324">
    <property type="entry name" value="RNA_pol_sigma_r3/r4-like"/>
</dbReference>
<evidence type="ECO:0000313" key="8">
    <source>
        <dbReference type="Proteomes" id="UP001207930"/>
    </source>
</evidence>
<evidence type="ECO:0000256" key="3">
    <source>
        <dbReference type="ARBA" id="ARBA00023082"/>
    </source>
</evidence>
<evidence type="ECO:0000313" key="7">
    <source>
        <dbReference type="EMBL" id="MCW1886326.1"/>
    </source>
</evidence>
<name>A0ABT3FSW0_9BACT</name>
<gene>
    <name evidence="7" type="ORF">OKA04_16430</name>
</gene>
<evidence type="ECO:0000256" key="4">
    <source>
        <dbReference type="ARBA" id="ARBA00023163"/>
    </source>
</evidence>
<evidence type="ECO:0000259" key="5">
    <source>
        <dbReference type="Pfam" id="PF04542"/>
    </source>
</evidence>
<keyword evidence="3" id="KW-0731">Sigma factor</keyword>
<dbReference type="EMBL" id="JAPDDS010000009">
    <property type="protein sequence ID" value="MCW1886326.1"/>
    <property type="molecule type" value="Genomic_DNA"/>
</dbReference>
<dbReference type="PANTHER" id="PTHR43133">
    <property type="entry name" value="RNA POLYMERASE ECF-TYPE SIGMA FACTO"/>
    <property type="match status" value="1"/>
</dbReference>
<dbReference type="Gene3D" id="1.10.1740.10">
    <property type="match status" value="1"/>
</dbReference>
<evidence type="ECO:0000256" key="1">
    <source>
        <dbReference type="ARBA" id="ARBA00010641"/>
    </source>
</evidence>
<sequence length="201" mass="23216">MIHEVTIPEAGCSRVDLSVTDPDFEELLKAQQHRLLLHIKSMVRNHHEAEDLLQRTNIVLWRKRKDFQRGTNFGAWCASIARLETLNQLKQRRRDERVFSYHAPDEPRAAAFSEVPEEVDEDTLAALRSCLGRLPLRDRELLLVRYGSEKTLQEYAASLNRQPGTLKARLFKIRETLRKSIEDELMKAGRKSATGWGRDGV</sequence>
<dbReference type="Gene3D" id="1.10.10.10">
    <property type="entry name" value="Winged helix-like DNA-binding domain superfamily/Winged helix DNA-binding domain"/>
    <property type="match status" value="1"/>
</dbReference>
<feature type="domain" description="RNA polymerase sigma-70 region 2" evidence="5">
    <location>
        <begin position="34"/>
        <end position="94"/>
    </location>
</feature>
<accession>A0ABT3FSW0</accession>